<accession>A0A3A1WNU1</accession>
<keyword evidence="5 8" id="KW-0547">Nucleotide-binding</keyword>
<dbReference type="NCBIfam" id="TIGR00125">
    <property type="entry name" value="cyt_tran_rel"/>
    <property type="match status" value="1"/>
</dbReference>
<evidence type="ECO:0000256" key="6">
    <source>
        <dbReference type="ARBA" id="ARBA00022840"/>
    </source>
</evidence>
<keyword evidence="6 8" id="KW-0067">ATP-binding</keyword>
<dbReference type="Gene3D" id="3.30.1300.10">
    <property type="entry name" value="Pantoate-beta-alanine ligase, C-terminal domain"/>
    <property type="match status" value="1"/>
</dbReference>
<feature type="binding site" evidence="8">
    <location>
        <position position="176"/>
    </location>
    <ligand>
        <name>ATP</name>
        <dbReference type="ChEBI" id="CHEBI:30616"/>
    </ligand>
</feature>
<evidence type="ECO:0000256" key="5">
    <source>
        <dbReference type="ARBA" id="ARBA00022741"/>
    </source>
</evidence>
<feature type="binding site" evidence="8">
    <location>
        <position position="61"/>
    </location>
    <ligand>
        <name>(R)-pantoate</name>
        <dbReference type="ChEBI" id="CHEBI:15980"/>
    </ligand>
</feature>
<keyword evidence="4 8" id="KW-0566">Pantothenate biosynthesis</keyword>
<feature type="binding site" evidence="8">
    <location>
        <position position="61"/>
    </location>
    <ligand>
        <name>beta-alanine</name>
        <dbReference type="ChEBI" id="CHEBI:57966"/>
    </ligand>
</feature>
<dbReference type="InterPro" id="IPR014729">
    <property type="entry name" value="Rossmann-like_a/b/a_fold"/>
</dbReference>
<keyword evidence="10" id="KW-1185">Reference proteome</keyword>
<dbReference type="NCBIfam" id="TIGR00018">
    <property type="entry name" value="panC"/>
    <property type="match status" value="1"/>
</dbReference>
<dbReference type="PANTHER" id="PTHR21299:SF1">
    <property type="entry name" value="PANTOATE--BETA-ALANINE LIGASE"/>
    <property type="match status" value="1"/>
</dbReference>
<dbReference type="Proteomes" id="UP000265750">
    <property type="component" value="Unassembled WGS sequence"/>
</dbReference>
<comment type="subcellular location">
    <subcellularLocation>
        <location evidence="8">Cytoplasm</location>
    </subcellularLocation>
</comment>
<feature type="binding site" evidence="8">
    <location>
        <begin position="147"/>
        <end position="150"/>
    </location>
    <ligand>
        <name>ATP</name>
        <dbReference type="ChEBI" id="CHEBI:30616"/>
    </ligand>
</feature>
<dbReference type="Pfam" id="PF02569">
    <property type="entry name" value="Pantoate_ligase"/>
    <property type="match status" value="1"/>
</dbReference>
<evidence type="ECO:0000313" key="10">
    <source>
        <dbReference type="Proteomes" id="UP000265750"/>
    </source>
</evidence>
<feature type="binding site" evidence="8">
    <location>
        <position position="153"/>
    </location>
    <ligand>
        <name>(R)-pantoate</name>
        <dbReference type="ChEBI" id="CHEBI:15980"/>
    </ligand>
</feature>
<keyword evidence="3 8" id="KW-0436">Ligase</keyword>
<dbReference type="AlphaFoldDB" id="A0A3A1WNU1"/>
<comment type="similarity">
    <text evidence="2 8">Belongs to the pantothenate synthetase family.</text>
</comment>
<keyword evidence="8" id="KW-0963">Cytoplasm</keyword>
<organism evidence="9 10">
    <name type="scientific">Aureimonas flava</name>
    <dbReference type="NCBI Taxonomy" id="2320271"/>
    <lineage>
        <taxon>Bacteria</taxon>
        <taxon>Pseudomonadati</taxon>
        <taxon>Pseudomonadota</taxon>
        <taxon>Alphaproteobacteria</taxon>
        <taxon>Hyphomicrobiales</taxon>
        <taxon>Aurantimonadaceae</taxon>
        <taxon>Aureimonas</taxon>
    </lineage>
</organism>
<comment type="function">
    <text evidence="8">Catalyzes the condensation of pantoate with beta-alanine in an ATP-dependent reaction via a pantoyl-adenylate intermediate.</text>
</comment>
<evidence type="ECO:0000256" key="8">
    <source>
        <dbReference type="HAMAP-Rule" id="MF_00158"/>
    </source>
</evidence>
<dbReference type="PANTHER" id="PTHR21299">
    <property type="entry name" value="CYTIDYLATE KINASE/PANTOATE-BETA-ALANINE LIGASE"/>
    <property type="match status" value="1"/>
</dbReference>
<comment type="pathway">
    <text evidence="1 8">Cofactor biosynthesis; (R)-pantothenate biosynthesis; (R)-pantothenate from (R)-pantoate and beta-alanine: step 1/1.</text>
</comment>
<gene>
    <name evidence="8" type="primary">panC</name>
    <name evidence="9" type="ORF">D3218_06950</name>
</gene>
<evidence type="ECO:0000313" key="9">
    <source>
        <dbReference type="EMBL" id="RIY02197.1"/>
    </source>
</evidence>
<dbReference type="EMBL" id="QYRN01000003">
    <property type="protein sequence ID" value="RIY02197.1"/>
    <property type="molecule type" value="Genomic_DNA"/>
</dbReference>
<dbReference type="InterPro" id="IPR042176">
    <property type="entry name" value="Pantoate_ligase_C"/>
</dbReference>
<evidence type="ECO:0000256" key="3">
    <source>
        <dbReference type="ARBA" id="ARBA00022598"/>
    </source>
</evidence>
<evidence type="ECO:0000256" key="4">
    <source>
        <dbReference type="ARBA" id="ARBA00022655"/>
    </source>
</evidence>
<feature type="binding site" evidence="8">
    <location>
        <begin position="184"/>
        <end position="187"/>
    </location>
    <ligand>
        <name>ATP</name>
        <dbReference type="ChEBI" id="CHEBI:30616"/>
    </ligand>
</feature>
<proteinExistence type="inferred from homology"/>
<dbReference type="FunFam" id="3.40.50.620:FF:000013">
    <property type="entry name" value="Pantothenate synthetase"/>
    <property type="match status" value="1"/>
</dbReference>
<comment type="miscellaneous">
    <text evidence="8">The reaction proceeds by a bi uni uni bi ping pong mechanism.</text>
</comment>
<reference evidence="10" key="1">
    <citation type="submission" date="2018-09" db="EMBL/GenBank/DDBJ databases">
        <authorList>
            <person name="Tuo L."/>
        </authorList>
    </citation>
    <scope>NUCLEOTIDE SEQUENCE [LARGE SCALE GENOMIC DNA]</scope>
    <source>
        <strain evidence="10">M2BS4Y-1</strain>
    </source>
</reference>
<dbReference type="GO" id="GO:0005524">
    <property type="term" value="F:ATP binding"/>
    <property type="evidence" value="ECO:0007669"/>
    <property type="project" value="UniProtKB-KW"/>
</dbReference>
<dbReference type="RefSeq" id="WP_119539333.1">
    <property type="nucleotide sequence ID" value="NZ_QYRN01000003.1"/>
</dbReference>
<dbReference type="Gene3D" id="3.40.50.620">
    <property type="entry name" value="HUPs"/>
    <property type="match status" value="1"/>
</dbReference>
<dbReference type="GO" id="GO:0015940">
    <property type="term" value="P:pantothenate biosynthetic process"/>
    <property type="evidence" value="ECO:0007669"/>
    <property type="project" value="UniProtKB-UniRule"/>
</dbReference>
<feature type="binding site" evidence="8">
    <location>
        <begin position="30"/>
        <end position="37"/>
    </location>
    <ligand>
        <name>ATP</name>
        <dbReference type="ChEBI" id="CHEBI:30616"/>
    </ligand>
</feature>
<dbReference type="EC" id="6.3.2.1" evidence="8"/>
<evidence type="ECO:0000256" key="1">
    <source>
        <dbReference type="ARBA" id="ARBA00004990"/>
    </source>
</evidence>
<dbReference type="CDD" id="cd00560">
    <property type="entry name" value="PanC"/>
    <property type="match status" value="1"/>
</dbReference>
<dbReference type="GO" id="GO:0004592">
    <property type="term" value="F:pantoate-beta-alanine ligase activity"/>
    <property type="evidence" value="ECO:0007669"/>
    <property type="project" value="UniProtKB-UniRule"/>
</dbReference>
<evidence type="ECO:0000256" key="2">
    <source>
        <dbReference type="ARBA" id="ARBA00009256"/>
    </source>
</evidence>
<dbReference type="InterPro" id="IPR003721">
    <property type="entry name" value="Pantoate_ligase"/>
</dbReference>
<comment type="subunit">
    <text evidence="8">Homodimer.</text>
</comment>
<comment type="catalytic activity">
    <reaction evidence="7 8">
        <text>(R)-pantoate + beta-alanine + ATP = (R)-pantothenate + AMP + diphosphate + H(+)</text>
        <dbReference type="Rhea" id="RHEA:10912"/>
        <dbReference type="ChEBI" id="CHEBI:15378"/>
        <dbReference type="ChEBI" id="CHEBI:15980"/>
        <dbReference type="ChEBI" id="CHEBI:29032"/>
        <dbReference type="ChEBI" id="CHEBI:30616"/>
        <dbReference type="ChEBI" id="CHEBI:33019"/>
        <dbReference type="ChEBI" id="CHEBI:57966"/>
        <dbReference type="ChEBI" id="CHEBI:456215"/>
        <dbReference type="EC" id="6.3.2.1"/>
    </reaction>
</comment>
<dbReference type="GO" id="GO:0005829">
    <property type="term" value="C:cytosol"/>
    <property type="evidence" value="ECO:0007669"/>
    <property type="project" value="TreeGrafter"/>
</dbReference>
<sequence>MQSISTRADLRGFVSSHRRAGRTVGFVPTMGALHHGHMALVERCRAENDVTIVSIFVNPTQFGPNEDFDAYPRRIDHDLELCRSHGVDAVFHPGMQEMYPEPLRTVVEVAELSSILIGEQRPGHFRGVATVVAKLLNIVEPDRAYFGEKDFQQLAVVRRMAFDLSMRATIVGVPTVREADGLAASSRNLRLTPAERRVAPVVHQAMLDAKRLFETGERDAATLLSAVRARAASEPSIALLSCDLCDSATLGALRRVADGPAVLLVTARLGSVVLIDQFELKPDLATGGPAA</sequence>
<evidence type="ECO:0000256" key="7">
    <source>
        <dbReference type="ARBA" id="ARBA00048258"/>
    </source>
</evidence>
<dbReference type="UniPathway" id="UPA00028">
    <property type="reaction ID" value="UER00005"/>
</dbReference>
<dbReference type="InterPro" id="IPR004821">
    <property type="entry name" value="Cyt_trans-like"/>
</dbReference>
<comment type="caution">
    <text evidence="9">The sequence shown here is derived from an EMBL/GenBank/DDBJ whole genome shotgun (WGS) entry which is preliminary data.</text>
</comment>
<protein>
    <recommendedName>
        <fullName evidence="8">Pantothenate synthetase</fullName>
        <shortName evidence="8">PS</shortName>
        <ecNumber evidence="8">6.3.2.1</ecNumber>
    </recommendedName>
    <alternativeName>
        <fullName evidence="8">Pantoate--beta-alanine ligase</fullName>
    </alternativeName>
    <alternativeName>
        <fullName evidence="8">Pantoate-activating enzyme</fullName>
    </alternativeName>
</protein>
<dbReference type="OrthoDB" id="9773087at2"/>
<name>A0A3A1WNU1_9HYPH</name>
<dbReference type="SUPFAM" id="SSF52374">
    <property type="entry name" value="Nucleotidylyl transferase"/>
    <property type="match status" value="1"/>
</dbReference>
<feature type="active site" description="Proton donor" evidence="8">
    <location>
        <position position="37"/>
    </location>
</feature>
<dbReference type="HAMAP" id="MF_00158">
    <property type="entry name" value="PanC"/>
    <property type="match status" value="1"/>
</dbReference>